<evidence type="ECO:0000313" key="3">
    <source>
        <dbReference type="Proteomes" id="UP000279833"/>
    </source>
</evidence>
<evidence type="ECO:0000256" key="1">
    <source>
        <dbReference type="SAM" id="SignalP"/>
    </source>
</evidence>
<reference evidence="2 3" key="2">
    <citation type="submission" date="2018-11" db="EMBL/GenBank/DDBJ databases">
        <authorList>
            <consortium name="Pathogen Informatics"/>
        </authorList>
    </citation>
    <scope>NUCLEOTIDE SEQUENCE [LARGE SCALE GENOMIC DNA]</scope>
    <source>
        <strain evidence="2">Dakar</strain>
        <strain evidence="3">Dakar, Senegal</strain>
    </source>
</reference>
<feature type="signal peptide" evidence="1">
    <location>
        <begin position="1"/>
        <end position="29"/>
    </location>
</feature>
<accession>A0A183JKR3</accession>
<keyword evidence="3" id="KW-1185">Reference proteome</keyword>
<organism evidence="4">
    <name type="scientific">Schistosoma curassoni</name>
    <dbReference type="NCBI Taxonomy" id="6186"/>
    <lineage>
        <taxon>Eukaryota</taxon>
        <taxon>Metazoa</taxon>
        <taxon>Spiralia</taxon>
        <taxon>Lophotrochozoa</taxon>
        <taxon>Platyhelminthes</taxon>
        <taxon>Trematoda</taxon>
        <taxon>Digenea</taxon>
        <taxon>Strigeidida</taxon>
        <taxon>Schistosomatoidea</taxon>
        <taxon>Schistosomatidae</taxon>
        <taxon>Schistosoma</taxon>
    </lineage>
</organism>
<gene>
    <name evidence="2" type="ORF">SCUD_LOCUS3293</name>
</gene>
<evidence type="ECO:0000313" key="2">
    <source>
        <dbReference type="EMBL" id="VDO80757.1"/>
    </source>
</evidence>
<proteinExistence type="predicted"/>
<keyword evidence="1" id="KW-0732">Signal</keyword>
<dbReference type="AlphaFoldDB" id="A0A183JKR3"/>
<dbReference type="EMBL" id="UZAK01003649">
    <property type="protein sequence ID" value="VDO80757.1"/>
    <property type="molecule type" value="Genomic_DNA"/>
</dbReference>
<evidence type="ECO:0000313" key="4">
    <source>
        <dbReference type="WBParaSite" id="SCUD_0000329401-mRNA-1"/>
    </source>
</evidence>
<sequence>MSKPLAIASAVPVLLAPTFVLAGPRGSRARSTKTRLPLLGEIARPRKHIGGTRSCVGTFEPVRIPKVSIPRPITEAQTRIPAAAKCISNRASVKRAFKSDPEALLGDVLTGSSEFRRGRRI</sequence>
<reference evidence="4" key="1">
    <citation type="submission" date="2016-06" db="UniProtKB">
        <authorList>
            <consortium name="WormBaseParasite"/>
        </authorList>
    </citation>
    <scope>IDENTIFICATION</scope>
</reference>
<feature type="chain" id="PRO_5043140616" evidence="1">
    <location>
        <begin position="30"/>
        <end position="121"/>
    </location>
</feature>
<dbReference type="WBParaSite" id="SCUD_0000329401-mRNA-1">
    <property type="protein sequence ID" value="SCUD_0000329401-mRNA-1"/>
    <property type="gene ID" value="SCUD_0000329401"/>
</dbReference>
<name>A0A183JKR3_9TREM</name>
<dbReference type="Proteomes" id="UP000279833">
    <property type="component" value="Unassembled WGS sequence"/>
</dbReference>
<protein>
    <submittedName>
        <fullName evidence="4">Secreted protein</fullName>
    </submittedName>
</protein>